<protein>
    <submittedName>
        <fullName evidence="2">Uncharacterized protein</fullName>
    </submittedName>
</protein>
<feature type="transmembrane region" description="Helical" evidence="1">
    <location>
        <begin position="68"/>
        <end position="91"/>
    </location>
</feature>
<organism evidence="2 3">
    <name type="scientific">Pseudomonas syringae pv. viburni</name>
    <dbReference type="NCBI Taxonomy" id="251703"/>
    <lineage>
        <taxon>Bacteria</taxon>
        <taxon>Pseudomonadati</taxon>
        <taxon>Pseudomonadota</taxon>
        <taxon>Gammaproteobacteria</taxon>
        <taxon>Pseudomonadales</taxon>
        <taxon>Pseudomonadaceae</taxon>
        <taxon>Pseudomonas</taxon>
    </lineage>
</organism>
<dbReference type="Proteomes" id="UP000050317">
    <property type="component" value="Unassembled WGS sequence"/>
</dbReference>
<evidence type="ECO:0000313" key="3">
    <source>
        <dbReference type="Proteomes" id="UP000050317"/>
    </source>
</evidence>
<comment type="caution">
    <text evidence="2">The sequence shown here is derived from an EMBL/GenBank/DDBJ whole genome shotgun (WGS) entry which is preliminary data.</text>
</comment>
<proteinExistence type="predicted"/>
<name>A0A0Q0GAP4_9PSED</name>
<dbReference type="EMBL" id="LJRR01000405">
    <property type="protein sequence ID" value="KPZ10179.1"/>
    <property type="molecule type" value="Genomic_DNA"/>
</dbReference>
<reference evidence="2 3" key="1">
    <citation type="submission" date="2015-09" db="EMBL/GenBank/DDBJ databases">
        <title>Genome announcement of multiple Pseudomonas syringae strains.</title>
        <authorList>
            <person name="Thakur S."/>
            <person name="Wang P.W."/>
            <person name="Gong Y."/>
            <person name="Weir B.S."/>
            <person name="Guttman D.S."/>
        </authorList>
    </citation>
    <scope>NUCLEOTIDE SEQUENCE [LARGE SCALE GENOMIC DNA]</scope>
    <source>
        <strain evidence="2 3">ICMP3963</strain>
    </source>
</reference>
<sequence>MMRNESGPGEQKTIKVDEWRMFDYNFALPFCVERVPASFPDCVKTTALGNTALKTGEKCSFRTPKLRFFACFCLVLPSLVTFLHSLFPVLLKLLSQHRGV</sequence>
<keyword evidence="1" id="KW-1133">Transmembrane helix</keyword>
<accession>A0A0Q0GAP4</accession>
<evidence type="ECO:0000313" key="2">
    <source>
        <dbReference type="EMBL" id="KPZ10179.1"/>
    </source>
</evidence>
<keyword evidence="1" id="KW-0812">Transmembrane</keyword>
<gene>
    <name evidence="2" type="ORF">ALO40_100356</name>
</gene>
<keyword evidence="1" id="KW-0472">Membrane</keyword>
<evidence type="ECO:0000256" key="1">
    <source>
        <dbReference type="SAM" id="Phobius"/>
    </source>
</evidence>
<dbReference type="PATRIC" id="fig|251703.9.peg.731"/>
<dbReference type="AlphaFoldDB" id="A0A0Q0GAP4"/>